<accession>A0ABV8GFE3</accession>
<comment type="caution">
    <text evidence="4">The sequence shown here is derived from an EMBL/GenBank/DDBJ whole genome shotgun (WGS) entry which is preliminary data.</text>
</comment>
<dbReference type="InterPro" id="IPR041583">
    <property type="entry name" value="TetR_C_31"/>
</dbReference>
<keyword evidence="5" id="KW-1185">Reference proteome</keyword>
<dbReference type="InterPro" id="IPR009057">
    <property type="entry name" value="Homeodomain-like_sf"/>
</dbReference>
<reference evidence="5" key="1">
    <citation type="journal article" date="2019" name="Int. J. Syst. Evol. Microbiol.">
        <title>The Global Catalogue of Microorganisms (GCM) 10K type strain sequencing project: providing services to taxonomists for standard genome sequencing and annotation.</title>
        <authorList>
            <consortium name="The Broad Institute Genomics Platform"/>
            <consortium name="The Broad Institute Genome Sequencing Center for Infectious Disease"/>
            <person name="Wu L."/>
            <person name="Ma J."/>
        </authorList>
    </citation>
    <scope>NUCLEOTIDE SEQUENCE [LARGE SCALE GENOMIC DNA]</scope>
    <source>
        <strain evidence="5">TBRC 1276</strain>
    </source>
</reference>
<dbReference type="RefSeq" id="WP_379532427.1">
    <property type="nucleotide sequence ID" value="NZ_JBHSBI010000022.1"/>
</dbReference>
<evidence type="ECO:0000256" key="2">
    <source>
        <dbReference type="PROSITE-ProRule" id="PRU00335"/>
    </source>
</evidence>
<dbReference type="Gene3D" id="1.10.357.10">
    <property type="entry name" value="Tetracycline Repressor, domain 2"/>
    <property type="match status" value="1"/>
</dbReference>
<dbReference type="InterPro" id="IPR036271">
    <property type="entry name" value="Tet_transcr_reg_TetR-rel_C_sf"/>
</dbReference>
<dbReference type="SUPFAM" id="SSF48498">
    <property type="entry name" value="Tetracyclin repressor-like, C-terminal domain"/>
    <property type="match status" value="1"/>
</dbReference>
<name>A0ABV8GFE3_9ACTN</name>
<feature type="domain" description="HTH tetR-type" evidence="3">
    <location>
        <begin position="19"/>
        <end position="79"/>
    </location>
</feature>
<feature type="DNA-binding region" description="H-T-H motif" evidence="2">
    <location>
        <begin position="42"/>
        <end position="61"/>
    </location>
</feature>
<dbReference type="PANTHER" id="PTHR30055">
    <property type="entry name" value="HTH-TYPE TRANSCRIPTIONAL REGULATOR RUTR"/>
    <property type="match status" value="1"/>
</dbReference>
<sequence length="209" mass="22774">MRNEKQEQGRREHAPRDRAAREARICAAALDVVAAHGLRGLTHRAVDERAGLPAGSTSYYFRTRIALLMALVDHVAAADLGEPPQTPARLSPDALSRLIAERLYGLLTDGRTRLLARYELSLEAVRRPELRERLEASGAIFRNLLAELLRSAGSPDPERHARQLVAWCDGMLYDTLAGAGTRHPATRADLAAGVHDLLRAVLPQAGAGN</sequence>
<dbReference type="InterPro" id="IPR001647">
    <property type="entry name" value="HTH_TetR"/>
</dbReference>
<evidence type="ECO:0000256" key="1">
    <source>
        <dbReference type="ARBA" id="ARBA00023125"/>
    </source>
</evidence>
<keyword evidence="1 2" id="KW-0238">DNA-binding</keyword>
<proteinExistence type="predicted"/>
<dbReference type="Pfam" id="PF17940">
    <property type="entry name" value="TetR_C_31"/>
    <property type="match status" value="1"/>
</dbReference>
<dbReference type="InterPro" id="IPR050109">
    <property type="entry name" value="HTH-type_TetR-like_transc_reg"/>
</dbReference>
<gene>
    <name evidence="4" type="ORF">ACFOY2_35175</name>
</gene>
<evidence type="ECO:0000313" key="5">
    <source>
        <dbReference type="Proteomes" id="UP001595851"/>
    </source>
</evidence>
<evidence type="ECO:0000259" key="3">
    <source>
        <dbReference type="PROSITE" id="PS50977"/>
    </source>
</evidence>
<evidence type="ECO:0000313" key="4">
    <source>
        <dbReference type="EMBL" id="MFC4012523.1"/>
    </source>
</evidence>
<protein>
    <submittedName>
        <fullName evidence="4">TetR/AcrR family transcriptional regulator</fullName>
    </submittedName>
</protein>
<organism evidence="4 5">
    <name type="scientific">Nonomuraea purpurea</name>
    <dbReference type="NCBI Taxonomy" id="1849276"/>
    <lineage>
        <taxon>Bacteria</taxon>
        <taxon>Bacillati</taxon>
        <taxon>Actinomycetota</taxon>
        <taxon>Actinomycetes</taxon>
        <taxon>Streptosporangiales</taxon>
        <taxon>Streptosporangiaceae</taxon>
        <taxon>Nonomuraea</taxon>
    </lineage>
</organism>
<dbReference type="Proteomes" id="UP001595851">
    <property type="component" value="Unassembled WGS sequence"/>
</dbReference>
<dbReference type="PROSITE" id="PS50977">
    <property type="entry name" value="HTH_TETR_2"/>
    <property type="match status" value="1"/>
</dbReference>
<dbReference type="PANTHER" id="PTHR30055:SF226">
    <property type="entry name" value="HTH-TYPE TRANSCRIPTIONAL REGULATOR PKSA"/>
    <property type="match status" value="1"/>
</dbReference>
<dbReference type="EMBL" id="JBHSBI010000022">
    <property type="protein sequence ID" value="MFC4012523.1"/>
    <property type="molecule type" value="Genomic_DNA"/>
</dbReference>
<dbReference type="SUPFAM" id="SSF46689">
    <property type="entry name" value="Homeodomain-like"/>
    <property type="match status" value="1"/>
</dbReference>